<dbReference type="EMBL" id="AM420293">
    <property type="protein sequence ID" value="CAM00274.1"/>
    <property type="molecule type" value="Genomic_DNA"/>
</dbReference>
<dbReference type="AlphaFoldDB" id="A4F899"/>
<feature type="domain" description="DUF6542" evidence="3">
    <location>
        <begin position="1"/>
        <end position="116"/>
    </location>
</feature>
<keyword evidence="2" id="KW-0812">Transmembrane</keyword>
<keyword evidence="2" id="KW-0472">Membrane</keyword>
<dbReference type="Pfam" id="PF20177">
    <property type="entry name" value="DUF6542"/>
    <property type="match status" value="1"/>
</dbReference>
<feature type="transmembrane region" description="Helical" evidence="2">
    <location>
        <begin position="24"/>
        <end position="41"/>
    </location>
</feature>
<organism evidence="4 5">
    <name type="scientific">Saccharopolyspora erythraea (strain ATCC 11635 / DSM 40517 / JCM 4748 / NBRC 13426 / NCIMB 8594 / NRRL 2338)</name>
    <dbReference type="NCBI Taxonomy" id="405948"/>
    <lineage>
        <taxon>Bacteria</taxon>
        <taxon>Bacillati</taxon>
        <taxon>Actinomycetota</taxon>
        <taxon>Actinomycetes</taxon>
        <taxon>Pseudonocardiales</taxon>
        <taxon>Pseudonocardiaceae</taxon>
        <taxon>Saccharopolyspora</taxon>
    </lineage>
</organism>
<dbReference type="InterPro" id="IPR046672">
    <property type="entry name" value="DUF6542"/>
</dbReference>
<feature type="transmembrane region" description="Helical" evidence="2">
    <location>
        <begin position="89"/>
        <end position="109"/>
    </location>
</feature>
<evidence type="ECO:0000259" key="3">
    <source>
        <dbReference type="Pfam" id="PF20177"/>
    </source>
</evidence>
<sequence>MLLAAVPTAVGTLLDILIWSQPGLLFKACFFVGSMLAVAFIKRANMFGPMVQPPLVLAMVMPVLVLLTGSGTPKDGGLAAKALAVVNPLIGSFPVMAATTALAVVIGLLRMYVLQRSPHANAEAATKRRPLPKLPPEDGDTPTRKQAAEGRAKRSADRDARRDARRDAKLAAGSAKMAEREAKRPPEGGAKRPPERDPRRGAAKRGDERGAGRPARDGDPRARGQAPGRGARGADPRGRAGDPRAEREGRAVPPGRGAQRPAPGRGRPPEPKAEPPRRPRRPRRDDSFE</sequence>
<gene>
    <name evidence="4" type="ordered locus">SACE_0940</name>
</gene>
<dbReference type="HOGENOM" id="CLU_072988_0_0_11"/>
<evidence type="ECO:0000313" key="5">
    <source>
        <dbReference type="Proteomes" id="UP000006728"/>
    </source>
</evidence>
<feature type="region of interest" description="Disordered" evidence="1">
    <location>
        <begin position="120"/>
        <end position="289"/>
    </location>
</feature>
<evidence type="ECO:0000256" key="1">
    <source>
        <dbReference type="SAM" id="MobiDB-lite"/>
    </source>
</evidence>
<reference evidence="4 5" key="1">
    <citation type="journal article" date="2007" name="Nat. Biotechnol.">
        <title>Complete genome sequence of the erythromycin-producing bacterium Saccharopolyspora erythraea NRRL23338.</title>
        <authorList>
            <person name="Oliynyk M."/>
            <person name="Samborskyy M."/>
            <person name="Lester J.B."/>
            <person name="Mironenko T."/>
            <person name="Scott N."/>
            <person name="Dickens S."/>
            <person name="Haydock S.F."/>
            <person name="Leadlay P.F."/>
        </authorList>
    </citation>
    <scope>NUCLEOTIDE SEQUENCE [LARGE SCALE GENOMIC DNA]</scope>
    <source>
        <strain evidence="5">ATCC 11635 / DSM 40517 / JCM 4748 / NBRC 13426 / NCIMB 8594 / NRRL 2338</strain>
    </source>
</reference>
<accession>A4F899</accession>
<feature type="compositionally biased region" description="Basic and acidic residues" evidence="1">
    <location>
        <begin position="141"/>
        <end position="169"/>
    </location>
</feature>
<dbReference type="STRING" id="405948.SACE_0940"/>
<proteinExistence type="predicted"/>
<feature type="transmembrane region" description="Helical" evidence="2">
    <location>
        <begin position="53"/>
        <end position="69"/>
    </location>
</feature>
<keyword evidence="5" id="KW-1185">Reference proteome</keyword>
<feature type="compositionally biased region" description="Basic and acidic residues" evidence="1">
    <location>
        <begin position="267"/>
        <end position="289"/>
    </location>
</feature>
<feature type="compositionally biased region" description="Low complexity" evidence="1">
    <location>
        <begin position="251"/>
        <end position="265"/>
    </location>
</feature>
<dbReference type="KEGG" id="sen:SACE_0940"/>
<evidence type="ECO:0000256" key="2">
    <source>
        <dbReference type="SAM" id="Phobius"/>
    </source>
</evidence>
<evidence type="ECO:0000313" key="4">
    <source>
        <dbReference type="EMBL" id="CAM00274.1"/>
    </source>
</evidence>
<dbReference type="Proteomes" id="UP000006728">
    <property type="component" value="Chromosome"/>
</dbReference>
<keyword evidence="2" id="KW-1133">Transmembrane helix</keyword>
<protein>
    <recommendedName>
        <fullName evidence="3">DUF6542 domain-containing protein</fullName>
    </recommendedName>
</protein>
<feature type="compositionally biased region" description="Basic and acidic residues" evidence="1">
    <location>
        <begin position="232"/>
        <end position="250"/>
    </location>
</feature>
<name>A4F899_SACEN</name>
<dbReference type="eggNOG" id="ENOG50348VF">
    <property type="taxonomic scope" value="Bacteria"/>
</dbReference>
<feature type="compositionally biased region" description="Basic and acidic residues" evidence="1">
    <location>
        <begin position="177"/>
        <end position="222"/>
    </location>
</feature>